<dbReference type="AlphaFoldDB" id="A0AAJ0FR14"/>
<accession>A0AAJ0FR14</accession>
<evidence type="ECO:0000313" key="3">
    <source>
        <dbReference type="Proteomes" id="UP001251528"/>
    </source>
</evidence>
<keyword evidence="1" id="KW-0812">Transmembrane</keyword>
<gene>
    <name evidence="2" type="ORF">QQS21_008845</name>
</gene>
<evidence type="ECO:0000313" key="2">
    <source>
        <dbReference type="EMBL" id="KAK2593472.1"/>
    </source>
</evidence>
<keyword evidence="1" id="KW-0472">Membrane</keyword>
<organism evidence="2 3">
    <name type="scientific">Conoideocrella luteorostrata</name>
    <dbReference type="NCBI Taxonomy" id="1105319"/>
    <lineage>
        <taxon>Eukaryota</taxon>
        <taxon>Fungi</taxon>
        <taxon>Dikarya</taxon>
        <taxon>Ascomycota</taxon>
        <taxon>Pezizomycotina</taxon>
        <taxon>Sordariomycetes</taxon>
        <taxon>Hypocreomycetidae</taxon>
        <taxon>Hypocreales</taxon>
        <taxon>Clavicipitaceae</taxon>
        <taxon>Conoideocrella</taxon>
    </lineage>
</organism>
<sequence length="192" mass="21413">MAMVVSDRTTKSEPPYATLHRFGTIVILTLVYVFFATFAWAFICLLTYKPTGLHGYSYGDADGQRDAEAMYQKSECYLRAARVLQSITSMLTIPLTSAVCSQAAVIFLQGHRHHDDEDRRGPTLRQAMALADKSWTDPVTLWKLIFKKCWKLYGSRAFAGALLLNLFGASISPFQGIFLSFKSIKVPSLGIS</sequence>
<keyword evidence="1" id="KW-1133">Transmembrane helix</keyword>
<keyword evidence="3" id="KW-1185">Reference proteome</keyword>
<name>A0AAJ0FR14_9HYPO</name>
<comment type="caution">
    <text evidence="2">The sequence shown here is derived from an EMBL/GenBank/DDBJ whole genome shotgun (WGS) entry which is preliminary data.</text>
</comment>
<evidence type="ECO:0000256" key="1">
    <source>
        <dbReference type="SAM" id="Phobius"/>
    </source>
</evidence>
<feature type="transmembrane region" description="Helical" evidence="1">
    <location>
        <begin position="22"/>
        <end position="48"/>
    </location>
</feature>
<dbReference type="Proteomes" id="UP001251528">
    <property type="component" value="Unassembled WGS sequence"/>
</dbReference>
<dbReference type="EMBL" id="JASWJB010000210">
    <property type="protein sequence ID" value="KAK2593472.1"/>
    <property type="molecule type" value="Genomic_DNA"/>
</dbReference>
<protein>
    <submittedName>
        <fullName evidence="2">Uncharacterized protein</fullName>
    </submittedName>
</protein>
<reference evidence="2" key="1">
    <citation type="submission" date="2023-06" db="EMBL/GenBank/DDBJ databases">
        <title>Conoideocrella luteorostrata (Hypocreales: Clavicipitaceae), a potential biocontrol fungus for elongate hemlock scale in United States Christmas tree production areas.</title>
        <authorList>
            <person name="Barrett H."/>
            <person name="Lovett B."/>
            <person name="Macias A.M."/>
            <person name="Stajich J.E."/>
            <person name="Kasson M.T."/>
        </authorList>
    </citation>
    <scope>NUCLEOTIDE SEQUENCE</scope>
    <source>
        <strain evidence="2">ARSEF 14590</strain>
    </source>
</reference>
<feature type="transmembrane region" description="Helical" evidence="1">
    <location>
        <begin position="157"/>
        <end position="178"/>
    </location>
</feature>
<proteinExistence type="predicted"/>